<dbReference type="PANTHER" id="PTHR48078">
    <property type="entry name" value="THREONINE DEHYDRATASE, MITOCHONDRIAL-RELATED"/>
    <property type="match status" value="1"/>
</dbReference>
<accession>A0ABS8Z8R4</accession>
<dbReference type="InterPro" id="IPR036052">
    <property type="entry name" value="TrpB-like_PALP_sf"/>
</dbReference>
<gene>
    <name evidence="5" type="ORF">LWC34_15755</name>
</gene>
<keyword evidence="6" id="KW-1185">Reference proteome</keyword>
<keyword evidence="2" id="KW-0663">Pyridoxal phosphate</keyword>
<feature type="domain" description="Tryptophan synthase beta chain-like PALP" evidence="4">
    <location>
        <begin position="2"/>
        <end position="251"/>
    </location>
</feature>
<organism evidence="5 6">
    <name type="scientific">Kibdelosporangium philippinense</name>
    <dbReference type="NCBI Taxonomy" id="211113"/>
    <lineage>
        <taxon>Bacteria</taxon>
        <taxon>Bacillati</taxon>
        <taxon>Actinomycetota</taxon>
        <taxon>Actinomycetes</taxon>
        <taxon>Pseudonocardiales</taxon>
        <taxon>Pseudonocardiaceae</taxon>
        <taxon>Kibdelosporangium</taxon>
    </lineage>
</organism>
<dbReference type="RefSeq" id="WP_233725807.1">
    <property type="nucleotide sequence ID" value="NZ_JAJVCN010000001.1"/>
</dbReference>
<protein>
    <submittedName>
        <fullName evidence="5">Pyridoxal-phosphate dependent enzyme</fullName>
    </submittedName>
</protein>
<dbReference type="EMBL" id="JAJVCN010000001">
    <property type="protein sequence ID" value="MCE7004279.1"/>
    <property type="molecule type" value="Genomic_DNA"/>
</dbReference>
<proteinExistence type="predicted"/>
<evidence type="ECO:0000256" key="3">
    <source>
        <dbReference type="ARBA" id="ARBA00023239"/>
    </source>
</evidence>
<dbReference type="Gene3D" id="3.40.50.1100">
    <property type="match status" value="2"/>
</dbReference>
<comment type="caution">
    <text evidence="5">The sequence shown here is derived from an EMBL/GenBank/DDBJ whole genome shotgun (WGS) entry which is preliminary data.</text>
</comment>
<dbReference type="Pfam" id="PF00291">
    <property type="entry name" value="PALP"/>
    <property type="match status" value="1"/>
</dbReference>
<evidence type="ECO:0000256" key="1">
    <source>
        <dbReference type="ARBA" id="ARBA00001933"/>
    </source>
</evidence>
<keyword evidence="3" id="KW-0456">Lyase</keyword>
<evidence type="ECO:0000256" key="2">
    <source>
        <dbReference type="ARBA" id="ARBA00022898"/>
    </source>
</evidence>
<name>A0ABS8Z8R4_9PSEU</name>
<reference evidence="5 6" key="1">
    <citation type="submission" date="2021-12" db="EMBL/GenBank/DDBJ databases">
        <title>Genome sequence of Kibdelosporangium philippinense ATCC 49844.</title>
        <authorList>
            <person name="Fedorov E.A."/>
            <person name="Omeragic M."/>
            <person name="Shalygina K.F."/>
            <person name="Maclea K.S."/>
        </authorList>
    </citation>
    <scope>NUCLEOTIDE SEQUENCE [LARGE SCALE GENOMIC DNA]</scope>
    <source>
        <strain evidence="5 6">ATCC 49844</strain>
    </source>
</reference>
<evidence type="ECO:0000313" key="6">
    <source>
        <dbReference type="Proteomes" id="UP001521150"/>
    </source>
</evidence>
<dbReference type="SUPFAM" id="SSF53686">
    <property type="entry name" value="Tryptophan synthase beta subunit-like PLP-dependent enzymes"/>
    <property type="match status" value="1"/>
</dbReference>
<sequence length="265" mass="27433">MRSFKGRGADFMVGALPPGSTAVCGSGGGNFGQAIAYAARRHGLRAEVFVPASMSPVKLDRMTALGATVHKTHDDPKAMATTYAAEKPERILVADGKDARISEGAGTIGVELLRSRVDIDTVVVPVGDGALATGVAKWIKAQRPDVRIVGVGTSAAPAMAESWRAGTVIEIERRNTFTAGISISKPWPEAVTRMRDLVDDMILVADAAIVDTMHLAARTLGVLLEPAGAAGLAAVAGHDVPGDVLAVVLTGANADLATYSELTVR</sequence>
<dbReference type="Proteomes" id="UP001521150">
    <property type="component" value="Unassembled WGS sequence"/>
</dbReference>
<dbReference type="InterPro" id="IPR001926">
    <property type="entry name" value="TrpB-like_PALP"/>
</dbReference>
<dbReference type="PANTHER" id="PTHR48078:SF6">
    <property type="entry name" value="L-THREONINE DEHYDRATASE CATABOLIC TDCB"/>
    <property type="match status" value="1"/>
</dbReference>
<dbReference type="InterPro" id="IPR050147">
    <property type="entry name" value="Ser/Thr_Dehydratase"/>
</dbReference>
<comment type="cofactor">
    <cofactor evidence="1">
        <name>pyridoxal 5'-phosphate</name>
        <dbReference type="ChEBI" id="CHEBI:597326"/>
    </cofactor>
</comment>
<evidence type="ECO:0000313" key="5">
    <source>
        <dbReference type="EMBL" id="MCE7004279.1"/>
    </source>
</evidence>
<evidence type="ECO:0000259" key="4">
    <source>
        <dbReference type="Pfam" id="PF00291"/>
    </source>
</evidence>